<dbReference type="PROSITE" id="PS00636">
    <property type="entry name" value="DNAJ_1"/>
    <property type="match status" value="1"/>
</dbReference>
<dbReference type="CDD" id="cd06257">
    <property type="entry name" value="DnaJ"/>
    <property type="match status" value="1"/>
</dbReference>
<evidence type="ECO:0000313" key="9">
    <source>
        <dbReference type="EMBL" id="CAD7701744.1"/>
    </source>
</evidence>
<evidence type="ECO:0000256" key="4">
    <source>
        <dbReference type="ARBA" id="ARBA00022989"/>
    </source>
</evidence>
<dbReference type="Proteomes" id="UP000708148">
    <property type="component" value="Unassembled WGS sequence"/>
</dbReference>
<evidence type="ECO:0000259" key="8">
    <source>
        <dbReference type="PROSITE" id="PS50076"/>
    </source>
</evidence>
<dbReference type="PANTHER" id="PTHR43908:SF3">
    <property type="entry name" value="AT29763P-RELATED"/>
    <property type="match status" value="1"/>
</dbReference>
<evidence type="ECO:0000313" key="10">
    <source>
        <dbReference type="Proteomes" id="UP000708148"/>
    </source>
</evidence>
<dbReference type="InterPro" id="IPR015399">
    <property type="entry name" value="DUF1977_DnaJ-like"/>
</dbReference>
<sequence length="348" mass="39477">MTNIANKDEALRCLEIAKRALQAKDIARAQRFVAKARKLCACEEVSAFIANFENLSSGNENGANGPSTSASSAPETGEGLRRRNGSIPASERPDESTAGSGSRQSATKEQQELVRKILRDKDFYVILGVSKDADEEEIKRAYKKLALKLHPDKNKAHGAEEAFKAVSRAFSCLSDPEKRSNYDRFGHEDRPEQRGHGMHPGAHSFYAEDLDPHEIFNMFFGGAFPHARSRVFHTHPRAHFQRARADGGAQSVNFMSLMHVLPLLVLFMYTFLSGPSEPLYKMSREAPFTEQMNTRRFSVPFFVKSRSQFDKAYPPGGYYRVQLEIQIEASLRDWLESRCREEKIRRRR</sequence>
<reference evidence="9" key="1">
    <citation type="submission" date="2020-12" db="EMBL/GenBank/DDBJ databases">
        <authorList>
            <person name="Iha C."/>
        </authorList>
    </citation>
    <scope>NUCLEOTIDE SEQUENCE</scope>
</reference>
<keyword evidence="2 7" id="KW-0812">Transmembrane</keyword>
<evidence type="ECO:0000256" key="5">
    <source>
        <dbReference type="ARBA" id="ARBA00023136"/>
    </source>
</evidence>
<proteinExistence type="predicted"/>
<keyword evidence="10" id="KW-1185">Reference proteome</keyword>
<keyword evidence="4 7" id="KW-1133">Transmembrane helix</keyword>
<evidence type="ECO:0000256" key="6">
    <source>
        <dbReference type="SAM" id="MobiDB-lite"/>
    </source>
</evidence>
<comment type="caution">
    <text evidence="9">The sequence shown here is derived from an EMBL/GenBank/DDBJ whole genome shotgun (WGS) entry which is preliminary data.</text>
</comment>
<feature type="compositionally biased region" description="Polar residues" evidence="6">
    <location>
        <begin position="59"/>
        <end position="74"/>
    </location>
</feature>
<dbReference type="GO" id="GO:0030544">
    <property type="term" value="F:Hsp70 protein binding"/>
    <property type="evidence" value="ECO:0007669"/>
    <property type="project" value="TreeGrafter"/>
</dbReference>
<dbReference type="InterPro" id="IPR036869">
    <property type="entry name" value="J_dom_sf"/>
</dbReference>
<dbReference type="InterPro" id="IPR018253">
    <property type="entry name" value="DnaJ_domain_CS"/>
</dbReference>
<dbReference type="SUPFAM" id="SSF46565">
    <property type="entry name" value="Chaperone J-domain"/>
    <property type="match status" value="1"/>
</dbReference>
<feature type="region of interest" description="Disordered" evidence="6">
    <location>
        <begin position="181"/>
        <end position="201"/>
    </location>
</feature>
<gene>
    <name evidence="9" type="ORF">OSTQU699_LOCUS7101</name>
</gene>
<evidence type="ECO:0000256" key="7">
    <source>
        <dbReference type="SAM" id="Phobius"/>
    </source>
</evidence>
<evidence type="ECO:0000256" key="1">
    <source>
        <dbReference type="ARBA" id="ARBA00004389"/>
    </source>
</evidence>
<keyword evidence="5 7" id="KW-0472">Membrane</keyword>
<dbReference type="InterPro" id="IPR051100">
    <property type="entry name" value="DnaJ_subfamily_B/C"/>
</dbReference>
<dbReference type="PRINTS" id="PR00625">
    <property type="entry name" value="JDOMAIN"/>
</dbReference>
<dbReference type="OrthoDB" id="567738at2759"/>
<dbReference type="Pfam" id="PF09320">
    <property type="entry name" value="DUF1977"/>
    <property type="match status" value="1"/>
</dbReference>
<dbReference type="GO" id="GO:0071218">
    <property type="term" value="P:cellular response to misfolded protein"/>
    <property type="evidence" value="ECO:0007669"/>
    <property type="project" value="TreeGrafter"/>
</dbReference>
<dbReference type="GO" id="GO:0005789">
    <property type="term" value="C:endoplasmic reticulum membrane"/>
    <property type="evidence" value="ECO:0007669"/>
    <property type="project" value="UniProtKB-SubCell"/>
</dbReference>
<evidence type="ECO:0000256" key="3">
    <source>
        <dbReference type="ARBA" id="ARBA00022824"/>
    </source>
</evidence>
<dbReference type="Pfam" id="PF00226">
    <property type="entry name" value="DnaJ"/>
    <property type="match status" value="1"/>
</dbReference>
<protein>
    <recommendedName>
        <fullName evidence="8">J domain-containing protein</fullName>
    </recommendedName>
</protein>
<name>A0A8S1J2Y9_9CHLO</name>
<accession>A0A8S1J2Y9</accession>
<feature type="transmembrane region" description="Helical" evidence="7">
    <location>
        <begin position="254"/>
        <end position="272"/>
    </location>
</feature>
<dbReference type="SMART" id="SM00271">
    <property type="entry name" value="DnaJ"/>
    <property type="match status" value="1"/>
</dbReference>
<dbReference type="PANTHER" id="PTHR43908">
    <property type="entry name" value="AT29763P-RELATED"/>
    <property type="match status" value="1"/>
</dbReference>
<feature type="compositionally biased region" description="Polar residues" evidence="6">
    <location>
        <begin position="97"/>
        <end position="108"/>
    </location>
</feature>
<feature type="compositionally biased region" description="Basic and acidic residues" evidence="6">
    <location>
        <begin position="181"/>
        <end position="195"/>
    </location>
</feature>
<dbReference type="Gene3D" id="1.10.287.110">
    <property type="entry name" value="DnaJ domain"/>
    <property type="match status" value="1"/>
</dbReference>
<dbReference type="EMBL" id="CAJHUC010001623">
    <property type="protein sequence ID" value="CAD7701744.1"/>
    <property type="molecule type" value="Genomic_DNA"/>
</dbReference>
<feature type="domain" description="J" evidence="8">
    <location>
        <begin position="122"/>
        <end position="186"/>
    </location>
</feature>
<feature type="region of interest" description="Disordered" evidence="6">
    <location>
        <begin position="59"/>
        <end position="111"/>
    </location>
</feature>
<evidence type="ECO:0000256" key="2">
    <source>
        <dbReference type="ARBA" id="ARBA00022692"/>
    </source>
</evidence>
<comment type="subcellular location">
    <subcellularLocation>
        <location evidence="1">Endoplasmic reticulum membrane</location>
        <topology evidence="1">Single-pass membrane protein</topology>
    </subcellularLocation>
</comment>
<dbReference type="AlphaFoldDB" id="A0A8S1J2Y9"/>
<organism evidence="9 10">
    <name type="scientific">Ostreobium quekettii</name>
    <dbReference type="NCBI Taxonomy" id="121088"/>
    <lineage>
        <taxon>Eukaryota</taxon>
        <taxon>Viridiplantae</taxon>
        <taxon>Chlorophyta</taxon>
        <taxon>core chlorophytes</taxon>
        <taxon>Ulvophyceae</taxon>
        <taxon>TCBD clade</taxon>
        <taxon>Bryopsidales</taxon>
        <taxon>Ostreobineae</taxon>
        <taxon>Ostreobiaceae</taxon>
        <taxon>Ostreobium</taxon>
    </lineage>
</organism>
<keyword evidence="3" id="KW-0256">Endoplasmic reticulum</keyword>
<dbReference type="InterPro" id="IPR001623">
    <property type="entry name" value="DnaJ_domain"/>
</dbReference>
<dbReference type="PROSITE" id="PS50076">
    <property type="entry name" value="DNAJ_2"/>
    <property type="match status" value="1"/>
</dbReference>